<dbReference type="AlphaFoldDB" id="A0A803Q8S6"/>
<name>A0A803Q8S6_CANSA</name>
<dbReference type="EnsemblPlants" id="evm.model.08.1469">
    <property type="protein sequence ID" value="cds.evm.model.08.1469"/>
    <property type="gene ID" value="evm.TU.08.1469"/>
</dbReference>
<feature type="compositionally biased region" description="Basic and acidic residues" evidence="1">
    <location>
        <begin position="1"/>
        <end position="10"/>
    </location>
</feature>
<sequence>MKKTDHNKEEQDAEDEDSHEGSGDEKEEGIVMESKKMRMIIKILSPKEKMRRAVMMNAMIVRRRSNFIDVNDGVTKIDVEATVQSVVKAVEMMNASLERSQSPPATITASISVDSLPPQCESKKASIKKASLSTPSSSKITPKTLAQKSVRHTQLLNSSRSGSKSSSPSVESSLSRGSQSPPTAIGVVSAASTPKGYIYVRVREFYANLTNELLDKKPVFFSKVNVRGQWFSFIEDDIAKFLKLPKGVKSDEVSMDCDCILTKITGEQVEWSTSQSVCITHLTYGHASLMQFALSNLLPNSSKTIVYQDLAYLLFRITTGTTINLASFLMEKIFFFRREYFDGVYPKCPKAYVGTTPSIGVAGSSYASTAVHEVKQEVTLLNNRLAFEEEVQQEMSK</sequence>
<dbReference type="Pfam" id="PF20167">
    <property type="entry name" value="Transposase_32"/>
    <property type="match status" value="1"/>
</dbReference>
<feature type="compositionally biased region" description="Low complexity" evidence="1">
    <location>
        <begin position="158"/>
        <end position="178"/>
    </location>
</feature>
<evidence type="ECO:0000313" key="3">
    <source>
        <dbReference type="EnsemblPlants" id="cds.evm.model.08.1469"/>
    </source>
</evidence>
<proteinExistence type="predicted"/>
<accession>A0A803Q8S6</accession>
<reference evidence="3" key="2">
    <citation type="submission" date="2021-03" db="UniProtKB">
        <authorList>
            <consortium name="EnsemblPlants"/>
        </authorList>
    </citation>
    <scope>IDENTIFICATION</scope>
</reference>
<keyword evidence="4" id="KW-1185">Reference proteome</keyword>
<feature type="region of interest" description="Disordered" evidence="1">
    <location>
        <begin position="1"/>
        <end position="31"/>
    </location>
</feature>
<feature type="domain" description="Putative plant transposon protein" evidence="2">
    <location>
        <begin position="192"/>
        <end position="337"/>
    </location>
</feature>
<evidence type="ECO:0000256" key="1">
    <source>
        <dbReference type="SAM" id="MobiDB-lite"/>
    </source>
</evidence>
<evidence type="ECO:0000259" key="2">
    <source>
        <dbReference type="Pfam" id="PF20167"/>
    </source>
</evidence>
<protein>
    <recommendedName>
        <fullName evidence="2">Putative plant transposon protein domain-containing protein</fullName>
    </recommendedName>
</protein>
<dbReference type="Proteomes" id="UP000596661">
    <property type="component" value="Chromosome 8"/>
</dbReference>
<feature type="region of interest" description="Disordered" evidence="1">
    <location>
        <begin position="124"/>
        <end position="186"/>
    </location>
</feature>
<evidence type="ECO:0000313" key="4">
    <source>
        <dbReference type="Proteomes" id="UP000596661"/>
    </source>
</evidence>
<organism evidence="3 4">
    <name type="scientific">Cannabis sativa</name>
    <name type="common">Hemp</name>
    <name type="synonym">Marijuana</name>
    <dbReference type="NCBI Taxonomy" id="3483"/>
    <lineage>
        <taxon>Eukaryota</taxon>
        <taxon>Viridiplantae</taxon>
        <taxon>Streptophyta</taxon>
        <taxon>Embryophyta</taxon>
        <taxon>Tracheophyta</taxon>
        <taxon>Spermatophyta</taxon>
        <taxon>Magnoliopsida</taxon>
        <taxon>eudicotyledons</taxon>
        <taxon>Gunneridae</taxon>
        <taxon>Pentapetalae</taxon>
        <taxon>rosids</taxon>
        <taxon>fabids</taxon>
        <taxon>Rosales</taxon>
        <taxon>Cannabaceae</taxon>
        <taxon>Cannabis</taxon>
    </lineage>
</organism>
<reference evidence="3" key="1">
    <citation type="submission" date="2018-11" db="EMBL/GenBank/DDBJ databases">
        <authorList>
            <person name="Grassa J C."/>
        </authorList>
    </citation>
    <scope>NUCLEOTIDE SEQUENCE [LARGE SCALE GENOMIC DNA]</scope>
</reference>
<dbReference type="Gramene" id="evm.model.08.1469">
    <property type="protein sequence ID" value="cds.evm.model.08.1469"/>
    <property type="gene ID" value="evm.TU.08.1469"/>
</dbReference>
<dbReference type="EMBL" id="UZAU01000712">
    <property type="status" value="NOT_ANNOTATED_CDS"/>
    <property type="molecule type" value="Genomic_DNA"/>
</dbReference>
<dbReference type="InterPro" id="IPR046796">
    <property type="entry name" value="Transposase_32_dom"/>
</dbReference>
<feature type="compositionally biased region" description="Low complexity" evidence="1">
    <location>
        <begin position="128"/>
        <end position="145"/>
    </location>
</feature>